<evidence type="ECO:0000313" key="1">
    <source>
        <dbReference type="EMBL" id="KAG8580890.1"/>
    </source>
</evidence>
<proteinExistence type="predicted"/>
<accession>A0AAV7C895</accession>
<sequence length="128" mass="14492">MGGEGRDVEQPQASLFTYCTACSASPRQAINLFLPHCRHHPVNPHLFPLSEPPFSFPASRADTQDQEGRQPSCRKGFGCSFFPGPGSWSFPEHHVCRGRFWKPTEEIQAGLSRRTERRKDVSHHTVYV</sequence>
<keyword evidence="2" id="KW-1185">Reference proteome</keyword>
<dbReference type="AlphaFoldDB" id="A0AAV7C895"/>
<evidence type="ECO:0000313" key="2">
    <source>
        <dbReference type="Proteomes" id="UP000824782"/>
    </source>
</evidence>
<dbReference type="EMBL" id="WNYA01000003">
    <property type="protein sequence ID" value="KAG8580890.1"/>
    <property type="molecule type" value="Genomic_DNA"/>
</dbReference>
<reference evidence="1" key="1">
    <citation type="thesis" date="2020" institute="ProQuest LLC" country="789 East Eisenhower Parkway, Ann Arbor, MI, USA">
        <title>Comparative Genomics and Chromosome Evolution.</title>
        <authorList>
            <person name="Mudd A.B."/>
        </authorList>
    </citation>
    <scope>NUCLEOTIDE SEQUENCE</scope>
    <source>
        <strain evidence="1">237g6f4</strain>
        <tissue evidence="1">Blood</tissue>
    </source>
</reference>
<name>A0AAV7C895_ENGPU</name>
<organism evidence="1 2">
    <name type="scientific">Engystomops pustulosus</name>
    <name type="common">Tungara frog</name>
    <name type="synonym">Physalaemus pustulosus</name>
    <dbReference type="NCBI Taxonomy" id="76066"/>
    <lineage>
        <taxon>Eukaryota</taxon>
        <taxon>Metazoa</taxon>
        <taxon>Chordata</taxon>
        <taxon>Craniata</taxon>
        <taxon>Vertebrata</taxon>
        <taxon>Euteleostomi</taxon>
        <taxon>Amphibia</taxon>
        <taxon>Batrachia</taxon>
        <taxon>Anura</taxon>
        <taxon>Neobatrachia</taxon>
        <taxon>Hyloidea</taxon>
        <taxon>Leptodactylidae</taxon>
        <taxon>Leiuperinae</taxon>
        <taxon>Engystomops</taxon>
    </lineage>
</organism>
<dbReference type="Proteomes" id="UP000824782">
    <property type="component" value="Unassembled WGS sequence"/>
</dbReference>
<comment type="caution">
    <text evidence="1">The sequence shown here is derived from an EMBL/GenBank/DDBJ whole genome shotgun (WGS) entry which is preliminary data.</text>
</comment>
<protein>
    <submittedName>
        <fullName evidence="1">Uncharacterized protein</fullName>
    </submittedName>
</protein>
<gene>
    <name evidence="1" type="ORF">GDO81_007463</name>
</gene>